<feature type="chain" id="PRO_5019123696" evidence="1">
    <location>
        <begin position="22"/>
        <end position="299"/>
    </location>
</feature>
<dbReference type="AlphaFoldDB" id="A0A432Z997"/>
<comment type="caution">
    <text evidence="2">The sequence shown here is derived from an EMBL/GenBank/DDBJ whole genome shotgun (WGS) entry which is preliminary data.</text>
</comment>
<gene>
    <name evidence="2" type="ORF">CWI80_03955</name>
</gene>
<protein>
    <submittedName>
        <fullName evidence="2">Uncharacterized protein</fullName>
    </submittedName>
</protein>
<reference evidence="3" key="1">
    <citation type="journal article" date="2018" name="Front. Microbiol.">
        <title>Genome-Based Analysis Reveals the Taxonomy and Diversity of the Family Idiomarinaceae.</title>
        <authorList>
            <person name="Liu Y."/>
            <person name="Lai Q."/>
            <person name="Shao Z."/>
        </authorList>
    </citation>
    <scope>NUCLEOTIDE SEQUENCE [LARGE SCALE GENOMIC DNA]</scope>
    <source>
        <strain evidence="3">c121</strain>
    </source>
</reference>
<name>A0A432Z997_9GAMM</name>
<dbReference type="RefSeq" id="WP_026861648.1">
    <property type="nucleotide sequence ID" value="NZ_PIQE01000001.1"/>
</dbReference>
<evidence type="ECO:0000256" key="1">
    <source>
        <dbReference type="SAM" id="SignalP"/>
    </source>
</evidence>
<keyword evidence="1" id="KW-0732">Signal</keyword>
<sequence length="299" mass="33094">MKWVAYVAVVFSLSVTSPAFAQKVMLEARGVVQGISFSGQPPEESLVPYDGEVLVRMVFDTSVAFSTVGVNTIRSSNNLVTADVVMFDGQGNEITSYPLPTPVLMPQQSETTAYDTVGSCDEFDVIWTLNAVDAANVGYEQVNFYLTPIGCENLFVPETEWPMIYEISPPSVPYYLRLRLYSGSDYEQVNIIVNELRYSDVTDDDDADGVANEQDLCPDSLLADYVMFDSGSSGVPNYVDEDGCSIMDHYANCEATTSSSGTRWFSYSGPSQCEIQVGYQLYRDGLIDYTELRLLRNAM</sequence>
<evidence type="ECO:0000313" key="2">
    <source>
        <dbReference type="EMBL" id="RUO74504.1"/>
    </source>
</evidence>
<evidence type="ECO:0000313" key="3">
    <source>
        <dbReference type="Proteomes" id="UP000287022"/>
    </source>
</evidence>
<proteinExistence type="predicted"/>
<dbReference type="Proteomes" id="UP000287022">
    <property type="component" value="Unassembled WGS sequence"/>
</dbReference>
<dbReference type="EMBL" id="PIQE01000001">
    <property type="protein sequence ID" value="RUO74504.1"/>
    <property type="molecule type" value="Genomic_DNA"/>
</dbReference>
<keyword evidence="3" id="KW-1185">Reference proteome</keyword>
<accession>A0A432Z997</accession>
<organism evidence="2 3">
    <name type="scientific">Pseudidiomarina sediminum</name>
    <dbReference type="NCBI Taxonomy" id="431675"/>
    <lineage>
        <taxon>Bacteria</taxon>
        <taxon>Pseudomonadati</taxon>
        <taxon>Pseudomonadota</taxon>
        <taxon>Gammaproteobacteria</taxon>
        <taxon>Alteromonadales</taxon>
        <taxon>Idiomarinaceae</taxon>
        <taxon>Pseudidiomarina</taxon>
    </lineage>
</organism>
<feature type="signal peptide" evidence="1">
    <location>
        <begin position="1"/>
        <end position="21"/>
    </location>
</feature>